<evidence type="ECO:0000256" key="1">
    <source>
        <dbReference type="SAM" id="Phobius"/>
    </source>
</evidence>
<dbReference type="HOGENOM" id="CLU_1716467_0_0_1"/>
<keyword evidence="1" id="KW-0472">Membrane</keyword>
<dbReference type="EnsemblPlants" id="PGSC0003DMT400054123">
    <property type="protein sequence ID" value="PGSC0003DMT400054123"/>
    <property type="gene ID" value="PGSC0003DMG400020990"/>
</dbReference>
<dbReference type="InParanoid" id="M1BVV7"/>
<proteinExistence type="predicted"/>
<dbReference type="Gramene" id="PGSC0003DMT400054123">
    <property type="protein sequence ID" value="PGSC0003DMT400054123"/>
    <property type="gene ID" value="PGSC0003DMG400020990"/>
</dbReference>
<feature type="transmembrane region" description="Helical" evidence="1">
    <location>
        <begin position="58"/>
        <end position="80"/>
    </location>
</feature>
<dbReference type="Proteomes" id="UP000011115">
    <property type="component" value="Unassembled WGS sequence"/>
</dbReference>
<evidence type="ECO:0000313" key="4">
    <source>
        <dbReference type="Proteomes" id="UP000011115"/>
    </source>
</evidence>
<reference evidence="4" key="1">
    <citation type="journal article" date="2011" name="Nature">
        <title>Genome sequence and analysis of the tuber crop potato.</title>
        <authorList>
            <consortium name="The Potato Genome Sequencing Consortium"/>
        </authorList>
    </citation>
    <scope>NUCLEOTIDE SEQUENCE [LARGE SCALE GENOMIC DNA]</scope>
    <source>
        <strain evidence="4">cv. DM1-3 516 R44</strain>
    </source>
</reference>
<name>M1BVV7_SOLTU</name>
<protein>
    <recommendedName>
        <fullName evidence="2">DUF7903 domain-containing protein</fullName>
    </recommendedName>
</protein>
<evidence type="ECO:0000313" key="3">
    <source>
        <dbReference type="EnsemblPlants" id="PGSC0003DMT400054123"/>
    </source>
</evidence>
<dbReference type="PaxDb" id="4113-PGSC0003DMT400054123"/>
<keyword evidence="1" id="KW-1133">Transmembrane helix</keyword>
<accession>M1BVV7</accession>
<feature type="domain" description="DUF7903" evidence="2">
    <location>
        <begin position="1"/>
        <end position="57"/>
    </location>
</feature>
<evidence type="ECO:0000259" key="2">
    <source>
        <dbReference type="Pfam" id="PF25475"/>
    </source>
</evidence>
<dbReference type="InterPro" id="IPR057225">
    <property type="entry name" value="DUF7903"/>
</dbReference>
<dbReference type="Pfam" id="PF25475">
    <property type="entry name" value="DUF7903"/>
    <property type="match status" value="2"/>
</dbReference>
<feature type="domain" description="DUF7903" evidence="2">
    <location>
        <begin position="80"/>
        <end position="132"/>
    </location>
</feature>
<dbReference type="PANTHER" id="PTHR35481:SF1">
    <property type="entry name" value="DNA-DIRECTED RNA POLYMERASE SUBUNIT ALPHA"/>
    <property type="match status" value="1"/>
</dbReference>
<organism evidence="3 4">
    <name type="scientific">Solanum tuberosum</name>
    <name type="common">Potato</name>
    <dbReference type="NCBI Taxonomy" id="4113"/>
    <lineage>
        <taxon>Eukaryota</taxon>
        <taxon>Viridiplantae</taxon>
        <taxon>Streptophyta</taxon>
        <taxon>Embryophyta</taxon>
        <taxon>Tracheophyta</taxon>
        <taxon>Spermatophyta</taxon>
        <taxon>Magnoliopsida</taxon>
        <taxon>eudicotyledons</taxon>
        <taxon>Gunneridae</taxon>
        <taxon>Pentapetalae</taxon>
        <taxon>asterids</taxon>
        <taxon>lamiids</taxon>
        <taxon>Solanales</taxon>
        <taxon>Solanaceae</taxon>
        <taxon>Solanoideae</taxon>
        <taxon>Solaneae</taxon>
        <taxon>Solanum</taxon>
    </lineage>
</organism>
<reference evidence="3" key="2">
    <citation type="submission" date="2015-06" db="UniProtKB">
        <authorList>
            <consortium name="EnsemblPlants"/>
        </authorList>
    </citation>
    <scope>IDENTIFICATION</scope>
    <source>
        <strain evidence="3">DM1-3 516 R44</strain>
    </source>
</reference>
<keyword evidence="1" id="KW-0812">Transmembrane</keyword>
<dbReference type="PANTHER" id="PTHR35481">
    <property type="entry name" value="DNA-DIRECTED RNA POLYMERASE SUBUNIT ALPHA"/>
    <property type="match status" value="1"/>
</dbReference>
<keyword evidence="4" id="KW-1185">Reference proteome</keyword>
<sequence>MDYVENRVVENLGLEYVQGKELYYVKLSDNLRTESTVSCKCTVAKDHNKIQLYKFSTLNLLCLQCRVTVINIFIPISFFFKIELNRVRHMVADMSCLGKSSDLRLFVYTKKIKMALSTQVPRISIQHVVDPAEHSRVSGEPPCIPEDSIILCT</sequence>
<dbReference type="AlphaFoldDB" id="M1BVV7"/>